<name>A0A9N9REC1_9NEOP</name>
<sequence>MTYSEYAEQRIDDFKKCLNQYMRDNKPRKCSVDGEIVDNDEVPDEPPVEEMKKCDEFEEKPKCELEPPPVITRDICEIDKCLRDLGDSILHNYYTAKEACAYYNRLVEEKMRDFKIEDIKDLHFALNERIGLVQTSNCNISEASPKMADLTRYLECGVQASKEAIAETRGLIDDYKDKIDAARMQYEWQYDKSIALDAQFAKVLV</sequence>
<organism evidence="1 2">
    <name type="scientific">Diatraea saccharalis</name>
    <name type="common">sugarcane borer</name>
    <dbReference type="NCBI Taxonomy" id="40085"/>
    <lineage>
        <taxon>Eukaryota</taxon>
        <taxon>Metazoa</taxon>
        <taxon>Ecdysozoa</taxon>
        <taxon>Arthropoda</taxon>
        <taxon>Hexapoda</taxon>
        <taxon>Insecta</taxon>
        <taxon>Pterygota</taxon>
        <taxon>Neoptera</taxon>
        <taxon>Endopterygota</taxon>
        <taxon>Lepidoptera</taxon>
        <taxon>Glossata</taxon>
        <taxon>Ditrysia</taxon>
        <taxon>Pyraloidea</taxon>
        <taxon>Crambidae</taxon>
        <taxon>Crambinae</taxon>
        <taxon>Diatraea</taxon>
    </lineage>
</organism>
<keyword evidence="2" id="KW-1185">Reference proteome</keyword>
<dbReference type="Proteomes" id="UP001153714">
    <property type="component" value="Chromosome 7"/>
</dbReference>
<protein>
    <submittedName>
        <fullName evidence="1">Uncharacterized protein</fullName>
    </submittedName>
</protein>
<evidence type="ECO:0000313" key="2">
    <source>
        <dbReference type="Proteomes" id="UP001153714"/>
    </source>
</evidence>
<reference evidence="1" key="1">
    <citation type="submission" date="2021-12" db="EMBL/GenBank/DDBJ databases">
        <authorList>
            <person name="King R."/>
        </authorList>
    </citation>
    <scope>NUCLEOTIDE SEQUENCE</scope>
</reference>
<dbReference type="AlphaFoldDB" id="A0A9N9REC1"/>
<proteinExistence type="predicted"/>
<evidence type="ECO:0000313" key="1">
    <source>
        <dbReference type="EMBL" id="CAG9794824.1"/>
    </source>
</evidence>
<dbReference type="EMBL" id="OU893338">
    <property type="protein sequence ID" value="CAG9794824.1"/>
    <property type="molecule type" value="Genomic_DNA"/>
</dbReference>
<accession>A0A9N9REC1</accession>
<dbReference type="OrthoDB" id="7388174at2759"/>
<reference evidence="1" key="2">
    <citation type="submission" date="2022-10" db="EMBL/GenBank/DDBJ databases">
        <authorList>
            <consortium name="ENA_rothamsted_submissions"/>
            <consortium name="culmorum"/>
            <person name="King R."/>
        </authorList>
    </citation>
    <scope>NUCLEOTIDE SEQUENCE</scope>
</reference>
<gene>
    <name evidence="1" type="ORF">DIATSA_LOCUS12169</name>
</gene>